<protein>
    <submittedName>
        <fullName evidence="1">Uncharacterized protein</fullName>
    </submittedName>
</protein>
<dbReference type="AlphaFoldDB" id="A0A1S6HJT2"/>
<dbReference type="RefSeq" id="WP_077751069.1">
    <property type="nucleotide sequence ID" value="NZ_CP014782.1"/>
</dbReference>
<dbReference type="EMBL" id="CP014782">
    <property type="protein sequence ID" value="AQS35754.1"/>
    <property type="molecule type" value="Genomic_DNA"/>
</dbReference>
<reference evidence="1 2" key="1">
    <citation type="submission" date="2016-03" db="EMBL/GenBank/DDBJ databases">
        <title>Complete genome sequence of Shewanella psychrophila WP2, a deep sea bacterium isolated from west Pacific sediment.</title>
        <authorList>
            <person name="Xu G."/>
            <person name="Jian H."/>
        </authorList>
    </citation>
    <scope>NUCLEOTIDE SEQUENCE [LARGE SCALE GENOMIC DNA]</scope>
    <source>
        <strain evidence="1 2">WP2</strain>
    </source>
</reference>
<sequence>MANKLINSYSFETLQLEMAEKNGISGRLGKWQALTAVLINCGYAFSPAMPAFEVRSVITNLLELIKLKNEAQ</sequence>
<dbReference type="OrthoDB" id="9789078at2"/>
<proteinExistence type="predicted"/>
<evidence type="ECO:0000313" key="1">
    <source>
        <dbReference type="EMBL" id="AQS35754.1"/>
    </source>
</evidence>
<dbReference type="Proteomes" id="UP000189545">
    <property type="component" value="Chromosome"/>
</dbReference>
<evidence type="ECO:0000313" key="2">
    <source>
        <dbReference type="Proteomes" id="UP000189545"/>
    </source>
</evidence>
<accession>A0A1S6HJT2</accession>
<dbReference type="STRING" id="225848.Sps_00556"/>
<name>A0A1S6HJT2_9GAMM</name>
<dbReference type="KEGG" id="spsw:Sps_00556"/>
<gene>
    <name evidence="1" type="ORF">Sps_00556</name>
</gene>
<organism evidence="1 2">
    <name type="scientific">Shewanella psychrophila</name>
    <dbReference type="NCBI Taxonomy" id="225848"/>
    <lineage>
        <taxon>Bacteria</taxon>
        <taxon>Pseudomonadati</taxon>
        <taxon>Pseudomonadota</taxon>
        <taxon>Gammaproteobacteria</taxon>
        <taxon>Alteromonadales</taxon>
        <taxon>Shewanellaceae</taxon>
        <taxon>Shewanella</taxon>
    </lineage>
</organism>
<keyword evidence="2" id="KW-1185">Reference proteome</keyword>